<dbReference type="NCBIfam" id="TIGR01494">
    <property type="entry name" value="ATPase_P-type"/>
    <property type="match status" value="2"/>
</dbReference>
<feature type="transmembrane region" description="Helical" evidence="12">
    <location>
        <begin position="629"/>
        <end position="647"/>
    </location>
</feature>
<organism evidence="14 15">
    <name type="scientific">Amphritea opalescens</name>
    <dbReference type="NCBI Taxonomy" id="2490544"/>
    <lineage>
        <taxon>Bacteria</taxon>
        <taxon>Pseudomonadati</taxon>
        <taxon>Pseudomonadota</taxon>
        <taxon>Gammaproteobacteria</taxon>
        <taxon>Oceanospirillales</taxon>
        <taxon>Oceanospirillaceae</taxon>
        <taxon>Amphritea</taxon>
    </lineage>
</organism>
<dbReference type="InterPro" id="IPR006534">
    <property type="entry name" value="P-type_ATPase_IIIA"/>
</dbReference>
<feature type="transmembrane region" description="Helical" evidence="12">
    <location>
        <begin position="603"/>
        <end position="623"/>
    </location>
</feature>
<keyword evidence="10 12" id="KW-1133">Transmembrane helix</keyword>
<evidence type="ECO:0000256" key="1">
    <source>
        <dbReference type="ARBA" id="ARBA00004141"/>
    </source>
</evidence>
<dbReference type="PANTHER" id="PTHR42861">
    <property type="entry name" value="CALCIUM-TRANSPORTING ATPASE"/>
    <property type="match status" value="1"/>
</dbReference>
<dbReference type="CDD" id="cd02076">
    <property type="entry name" value="P-type_ATPase_H"/>
    <property type="match status" value="1"/>
</dbReference>
<dbReference type="InterPro" id="IPR018303">
    <property type="entry name" value="ATPase_P-typ_P_site"/>
</dbReference>
<dbReference type="InterPro" id="IPR023214">
    <property type="entry name" value="HAD_sf"/>
</dbReference>
<dbReference type="Pfam" id="PF00690">
    <property type="entry name" value="Cation_ATPase_N"/>
    <property type="match status" value="1"/>
</dbReference>
<dbReference type="EMBL" id="RQXW01000006">
    <property type="protein sequence ID" value="RTE66186.1"/>
    <property type="molecule type" value="Genomic_DNA"/>
</dbReference>
<evidence type="ECO:0000256" key="5">
    <source>
        <dbReference type="ARBA" id="ARBA00022723"/>
    </source>
</evidence>
<dbReference type="GO" id="GO:0008553">
    <property type="term" value="F:P-type proton-exporting transporter activity"/>
    <property type="evidence" value="ECO:0007669"/>
    <property type="project" value="InterPro"/>
</dbReference>
<dbReference type="InterPro" id="IPR004014">
    <property type="entry name" value="ATPase_P-typ_cation-transptr_N"/>
</dbReference>
<evidence type="ECO:0000256" key="4">
    <source>
        <dbReference type="ARBA" id="ARBA00022692"/>
    </source>
</evidence>
<comment type="similarity">
    <text evidence="2">Belongs to the cation transport ATPase (P-type) (TC 3.A.3) family. Type IIIA subfamily.</text>
</comment>
<dbReference type="Pfam" id="PF00122">
    <property type="entry name" value="E1-E2_ATPase"/>
    <property type="match status" value="1"/>
</dbReference>
<keyword evidence="15" id="KW-1185">Reference proteome</keyword>
<dbReference type="FunFam" id="3.40.50.1000:FF:000211">
    <property type="entry name" value="Plasma membrane ATPase"/>
    <property type="match status" value="1"/>
</dbReference>
<feature type="transmembrane region" description="Helical" evidence="12">
    <location>
        <begin position="220"/>
        <end position="241"/>
    </location>
</feature>
<keyword evidence="6" id="KW-0547">Nucleotide-binding</keyword>
<name>A0A430KRT1_9GAMM</name>
<comment type="caution">
    <text evidence="14">The sequence shown here is derived from an EMBL/GenBank/DDBJ whole genome shotgun (WGS) entry which is preliminary data.</text>
</comment>
<dbReference type="InterPro" id="IPR036412">
    <property type="entry name" value="HAD-like_sf"/>
</dbReference>
<dbReference type="InterPro" id="IPR023298">
    <property type="entry name" value="ATPase_P-typ_TM_dom_sf"/>
</dbReference>
<feature type="transmembrane region" description="Helical" evidence="12">
    <location>
        <begin position="253"/>
        <end position="275"/>
    </location>
</feature>
<dbReference type="NCBIfam" id="TIGR01647">
    <property type="entry name" value="ATPase-IIIA_H"/>
    <property type="match status" value="1"/>
</dbReference>
<keyword evidence="3" id="KW-0597">Phosphoprotein</keyword>
<dbReference type="FunFam" id="3.40.50.1000:FF:000001">
    <property type="entry name" value="Phospholipid-transporting ATPase IC"/>
    <property type="match status" value="1"/>
</dbReference>
<keyword evidence="11 12" id="KW-0472">Membrane</keyword>
<dbReference type="PRINTS" id="PR00120">
    <property type="entry name" value="HATPASE"/>
</dbReference>
<dbReference type="SFLD" id="SFLDS00003">
    <property type="entry name" value="Haloacid_Dehalogenase"/>
    <property type="match status" value="1"/>
</dbReference>
<dbReference type="OrthoDB" id="9814270at2"/>
<dbReference type="RefSeq" id="WP_126158259.1">
    <property type="nucleotide sequence ID" value="NZ_RQXW01000006.1"/>
</dbReference>
<dbReference type="Gene3D" id="3.40.50.1000">
    <property type="entry name" value="HAD superfamily/HAD-like"/>
    <property type="match status" value="1"/>
</dbReference>
<dbReference type="PRINTS" id="PR00119">
    <property type="entry name" value="CATATPASE"/>
</dbReference>
<protein>
    <submittedName>
        <fullName evidence="14">Plasma-membrane proton-efflux P-type ATPase</fullName>
        <ecNumber evidence="14">3.6.3.6</ecNumber>
    </submittedName>
</protein>
<feature type="transmembrane region" description="Helical" evidence="12">
    <location>
        <begin position="73"/>
        <end position="89"/>
    </location>
</feature>
<comment type="subcellular location">
    <subcellularLocation>
        <location evidence="1">Membrane</location>
        <topology evidence="1">Multi-pass membrane protein</topology>
    </subcellularLocation>
</comment>
<feature type="domain" description="Cation-transporting P-type ATPase N-terminal" evidence="13">
    <location>
        <begin position="4"/>
        <end position="69"/>
    </location>
</feature>
<dbReference type="Pfam" id="PF00702">
    <property type="entry name" value="Hydrolase"/>
    <property type="match status" value="1"/>
</dbReference>
<dbReference type="Gene3D" id="3.40.1110.10">
    <property type="entry name" value="Calcium-transporting ATPase, cytoplasmic domain N"/>
    <property type="match status" value="1"/>
</dbReference>
<dbReference type="SUPFAM" id="SSF56784">
    <property type="entry name" value="HAD-like"/>
    <property type="match status" value="1"/>
</dbReference>
<feature type="transmembrane region" description="Helical" evidence="12">
    <location>
        <begin position="45"/>
        <end position="67"/>
    </location>
</feature>
<dbReference type="GO" id="GO:0016887">
    <property type="term" value="F:ATP hydrolysis activity"/>
    <property type="evidence" value="ECO:0007669"/>
    <property type="project" value="InterPro"/>
</dbReference>
<evidence type="ECO:0000256" key="9">
    <source>
        <dbReference type="ARBA" id="ARBA00022967"/>
    </source>
</evidence>
<evidence type="ECO:0000256" key="10">
    <source>
        <dbReference type="ARBA" id="ARBA00022989"/>
    </source>
</evidence>
<dbReference type="GO" id="GO:0005524">
    <property type="term" value="F:ATP binding"/>
    <property type="evidence" value="ECO:0007669"/>
    <property type="project" value="UniProtKB-KW"/>
</dbReference>
<evidence type="ECO:0000313" key="14">
    <source>
        <dbReference type="EMBL" id="RTE66186.1"/>
    </source>
</evidence>
<feature type="transmembrane region" description="Helical" evidence="12">
    <location>
        <begin position="700"/>
        <end position="719"/>
    </location>
</feature>
<keyword evidence="7" id="KW-0067">ATP-binding</keyword>
<dbReference type="SFLD" id="SFLDG00002">
    <property type="entry name" value="C1.7:_P-type_atpase_like"/>
    <property type="match status" value="1"/>
</dbReference>
<dbReference type="SUPFAM" id="SSF81665">
    <property type="entry name" value="Calcium ATPase, transmembrane domain M"/>
    <property type="match status" value="1"/>
</dbReference>
<dbReference type="InterPro" id="IPR023299">
    <property type="entry name" value="ATPase_P-typ_cyto_dom_N"/>
</dbReference>
<keyword evidence="9" id="KW-1278">Translocase</keyword>
<keyword evidence="8" id="KW-0460">Magnesium</keyword>
<dbReference type="GO" id="GO:0120029">
    <property type="term" value="P:proton export across plasma membrane"/>
    <property type="evidence" value="ECO:0007669"/>
    <property type="project" value="InterPro"/>
</dbReference>
<feature type="transmembrane region" description="Helical" evidence="12">
    <location>
        <begin position="731"/>
        <end position="753"/>
    </location>
</feature>
<dbReference type="Gene3D" id="2.70.150.10">
    <property type="entry name" value="Calcium-transporting ATPase, cytoplasmic transduction domain A"/>
    <property type="match status" value="1"/>
</dbReference>
<reference evidence="14 15" key="1">
    <citation type="submission" date="2018-11" db="EMBL/GenBank/DDBJ databases">
        <title>The draft genome sequence of Amphritea opalescens ANRC-JH13T.</title>
        <authorList>
            <person name="Fang Z."/>
            <person name="Zhang Y."/>
            <person name="Han X."/>
        </authorList>
    </citation>
    <scope>NUCLEOTIDE SEQUENCE [LARGE SCALE GENOMIC DNA]</scope>
    <source>
        <strain evidence="14 15">ANRC-JH13</strain>
    </source>
</reference>
<feature type="transmembrane region" description="Helical" evidence="12">
    <location>
        <begin position="759"/>
        <end position="777"/>
    </location>
</feature>
<evidence type="ECO:0000256" key="3">
    <source>
        <dbReference type="ARBA" id="ARBA00022553"/>
    </source>
</evidence>
<evidence type="ECO:0000259" key="13">
    <source>
        <dbReference type="SMART" id="SM00831"/>
    </source>
</evidence>
<evidence type="ECO:0000313" key="15">
    <source>
        <dbReference type="Proteomes" id="UP000283087"/>
    </source>
</evidence>
<evidence type="ECO:0000256" key="7">
    <source>
        <dbReference type="ARBA" id="ARBA00022840"/>
    </source>
</evidence>
<keyword evidence="14" id="KW-0378">Hydrolase</keyword>
<evidence type="ECO:0000256" key="2">
    <source>
        <dbReference type="ARBA" id="ARBA00008804"/>
    </source>
</evidence>
<keyword evidence="5" id="KW-0479">Metal-binding</keyword>
<dbReference type="FunFam" id="2.70.150.10:FF:000042">
    <property type="entry name" value="Plasma membrane ATPase"/>
    <property type="match status" value="1"/>
</dbReference>
<feature type="transmembrane region" description="Helical" evidence="12">
    <location>
        <begin position="667"/>
        <end position="688"/>
    </location>
</feature>
<dbReference type="InterPro" id="IPR001757">
    <property type="entry name" value="P_typ_ATPase"/>
</dbReference>
<dbReference type="GO" id="GO:0046872">
    <property type="term" value="F:metal ion binding"/>
    <property type="evidence" value="ECO:0007669"/>
    <property type="project" value="UniProtKB-KW"/>
</dbReference>
<evidence type="ECO:0000256" key="6">
    <source>
        <dbReference type="ARBA" id="ARBA00022741"/>
    </source>
</evidence>
<keyword evidence="4 12" id="KW-0812">Transmembrane</keyword>
<dbReference type="Proteomes" id="UP000283087">
    <property type="component" value="Unassembled WGS sequence"/>
</dbReference>
<dbReference type="EC" id="3.6.3.6" evidence="14"/>
<sequence>MLNDANVGTPERHDDGLSSAEAARLLSEQGANEIIEQRESPLKKILSYFWGPIPWMIEAAAILSALAQDWPDFFIIVTMLAVNAGVAFWQERKADNAVELLKQKLATRARVLRDGKWCDVPARELVCGDLIHLQLGDVVPADVQLLKGSGLSIDQSALTGESLPVEKSAADPAYSGSIVRVGEMTALVTATGMRTFFGKTAALVERAGAPSHFQQAVLKIGNALIIATLVLVAVILVYGWFRGDPLLETVQFALILTIAAIPVALPAVLSVTLAVGAMTLSRLGAIVSHLAAIEELAGIDVLCSDKTGTLTQNRLVVGTPALIEAKDTEQVLLAAALACEQESSDPIDTSILAALKGVDNLARAQVEKFTPFDPVSKIAEVEVTLDGQDRYIAKGAPQSILAWAKASSETQAAVEVQIETLAAGGYRALAVAERIGDQPAEVLGLLPLYDPPREDSAETVSALTKLGVSVKMVTGDHIAIARQIAGQLGIGSNFITADKAFAKEHKMTASEILERDGYAQVFPEHKFEIVETLQSSDHLVGMTGDGVNDAPALRQADVGIAVSGATDAARAAADLVLTEPGLGVIRHAVEEARRIFERMTAYAIFRISETVRVLLFMTLSILVFDFYPVTAAMIVLLALLNDFPIMMIAYDNARPAPRPVRWDMHRVLVLASVLGTLGVISSFGMFWIAESIWELPRPTIQTLIFLKLLVAGHLTIYLTRNDGHFWDRPFPSLKLFITTEATQVVGTLAAVYGWFVEPIGWSLALIVWGYAIVWFLINNMAKRVVLHYLARVKKAKEVN</sequence>
<evidence type="ECO:0000256" key="12">
    <source>
        <dbReference type="SAM" id="Phobius"/>
    </source>
</evidence>
<accession>A0A430KRT1</accession>
<dbReference type="PROSITE" id="PS00154">
    <property type="entry name" value="ATPASE_E1_E2"/>
    <property type="match status" value="1"/>
</dbReference>
<dbReference type="InterPro" id="IPR044492">
    <property type="entry name" value="P_typ_ATPase_HD_dom"/>
</dbReference>
<dbReference type="InterPro" id="IPR059000">
    <property type="entry name" value="ATPase_P-type_domA"/>
</dbReference>
<dbReference type="Gene3D" id="1.20.1110.10">
    <property type="entry name" value="Calcium-transporting ATPase, transmembrane domain"/>
    <property type="match status" value="1"/>
</dbReference>
<dbReference type="GO" id="GO:0016020">
    <property type="term" value="C:membrane"/>
    <property type="evidence" value="ECO:0007669"/>
    <property type="project" value="UniProtKB-SubCell"/>
</dbReference>
<proteinExistence type="inferred from homology"/>
<dbReference type="InterPro" id="IPR008250">
    <property type="entry name" value="ATPase_P-typ_transduc_dom_A_sf"/>
</dbReference>
<gene>
    <name evidence="14" type="ORF">EH243_08695</name>
</gene>
<dbReference type="AlphaFoldDB" id="A0A430KRT1"/>
<evidence type="ECO:0000256" key="11">
    <source>
        <dbReference type="ARBA" id="ARBA00023136"/>
    </source>
</evidence>
<evidence type="ECO:0000256" key="8">
    <source>
        <dbReference type="ARBA" id="ARBA00022842"/>
    </source>
</evidence>
<dbReference type="SUPFAM" id="SSF81653">
    <property type="entry name" value="Calcium ATPase, transduction domain A"/>
    <property type="match status" value="1"/>
</dbReference>
<dbReference type="SMART" id="SM00831">
    <property type="entry name" value="Cation_ATPase_N"/>
    <property type="match status" value="1"/>
</dbReference>
<dbReference type="SFLD" id="SFLDF00027">
    <property type="entry name" value="p-type_atpase"/>
    <property type="match status" value="1"/>
</dbReference>